<proteinExistence type="predicted"/>
<sequence>MSGFSDAAMALGANAVRSALGGAQLHTANPGAGGAASKSSAAMVVPAWTVVSGSGNFGLAAPMAFSGATPNGPITWVSLWSTTGPGAIWYGNFQLSGDLTADSTGNYTVNSLDLAGSSA</sequence>
<organism evidence="1 2">
    <name type="scientific">Mycolicibacterium peregrinum</name>
    <name type="common">Mycobacterium peregrinum</name>
    <dbReference type="NCBI Taxonomy" id="43304"/>
    <lineage>
        <taxon>Bacteria</taxon>
        <taxon>Bacillati</taxon>
        <taxon>Actinomycetota</taxon>
        <taxon>Actinomycetes</taxon>
        <taxon>Mycobacteriales</taxon>
        <taxon>Mycobacteriaceae</taxon>
        <taxon>Mycolicibacterium</taxon>
    </lineage>
</organism>
<dbReference type="RefSeq" id="WP_135361698.1">
    <property type="nucleotide sequence ID" value="NZ_RWJZ01000016.1"/>
</dbReference>
<dbReference type="AlphaFoldDB" id="A0A4Z0HNN5"/>
<evidence type="ECO:0000313" key="1">
    <source>
        <dbReference type="EMBL" id="TGB37868.1"/>
    </source>
</evidence>
<name>A0A4Z0HNN5_MYCPR</name>
<gene>
    <name evidence="1" type="ORF">EJD98_25290</name>
</gene>
<protein>
    <submittedName>
        <fullName evidence="1">Uncharacterized protein</fullName>
    </submittedName>
</protein>
<dbReference type="Proteomes" id="UP000297792">
    <property type="component" value="Unassembled WGS sequence"/>
</dbReference>
<accession>A0A4Z0HNN5</accession>
<keyword evidence="2" id="KW-1185">Reference proteome</keyword>
<reference evidence="1 2" key="1">
    <citation type="submission" date="2018-12" db="EMBL/GenBank/DDBJ databases">
        <title>Draft genome sequences of Mycolicibacterium peregrinum isolated from a pig with lymphadenitis and from soil on the same Japanese pig farm.</title>
        <authorList>
            <person name="Komatsu T."/>
            <person name="Ohya K."/>
            <person name="Sawai K."/>
            <person name="Odoi J.O."/>
            <person name="Otsu K."/>
            <person name="Ota A."/>
            <person name="Ito T."/>
            <person name="Kawai M."/>
            <person name="Maruyama F."/>
        </authorList>
    </citation>
    <scope>NUCLEOTIDE SEQUENCE [LARGE SCALE GENOMIC DNA]</scope>
    <source>
        <strain evidence="1 2">138</strain>
    </source>
</reference>
<comment type="caution">
    <text evidence="1">The sequence shown here is derived from an EMBL/GenBank/DDBJ whole genome shotgun (WGS) entry which is preliminary data.</text>
</comment>
<dbReference type="EMBL" id="RWKA01000018">
    <property type="protein sequence ID" value="TGB37868.1"/>
    <property type="molecule type" value="Genomic_DNA"/>
</dbReference>
<evidence type="ECO:0000313" key="2">
    <source>
        <dbReference type="Proteomes" id="UP000297792"/>
    </source>
</evidence>